<dbReference type="GO" id="GO:0003700">
    <property type="term" value="F:DNA-binding transcription factor activity"/>
    <property type="evidence" value="ECO:0007669"/>
    <property type="project" value="InterPro"/>
</dbReference>
<dbReference type="Pfam" id="PF00392">
    <property type="entry name" value="GntR"/>
    <property type="match status" value="1"/>
</dbReference>
<dbReference type="InterPro" id="IPR036390">
    <property type="entry name" value="WH_DNA-bd_sf"/>
</dbReference>
<evidence type="ECO:0000259" key="4">
    <source>
        <dbReference type="PROSITE" id="PS50949"/>
    </source>
</evidence>
<dbReference type="PANTHER" id="PTHR43537:SF5">
    <property type="entry name" value="UXU OPERON TRANSCRIPTIONAL REGULATOR"/>
    <property type="match status" value="1"/>
</dbReference>
<dbReference type="EMBL" id="CADCTR010002960">
    <property type="protein sequence ID" value="CAA9375974.1"/>
    <property type="molecule type" value="Genomic_DNA"/>
</dbReference>
<reference evidence="5" key="1">
    <citation type="submission" date="2020-02" db="EMBL/GenBank/DDBJ databases">
        <authorList>
            <person name="Meier V. D."/>
        </authorList>
    </citation>
    <scope>NUCLEOTIDE SEQUENCE</scope>
    <source>
        <strain evidence="5">AVDCRST_MAG93</strain>
    </source>
</reference>
<feature type="non-terminal residue" evidence="5">
    <location>
        <position position="65"/>
    </location>
</feature>
<dbReference type="PANTHER" id="PTHR43537">
    <property type="entry name" value="TRANSCRIPTIONAL REGULATOR, GNTR FAMILY"/>
    <property type="match status" value="1"/>
</dbReference>
<organism evidence="5">
    <name type="scientific">uncultured Chloroflexia bacterium</name>
    <dbReference type="NCBI Taxonomy" id="1672391"/>
    <lineage>
        <taxon>Bacteria</taxon>
        <taxon>Bacillati</taxon>
        <taxon>Chloroflexota</taxon>
        <taxon>Chloroflexia</taxon>
        <taxon>environmental samples</taxon>
    </lineage>
</organism>
<dbReference type="InterPro" id="IPR000524">
    <property type="entry name" value="Tscrpt_reg_HTH_GntR"/>
</dbReference>
<evidence type="ECO:0000256" key="3">
    <source>
        <dbReference type="ARBA" id="ARBA00023163"/>
    </source>
</evidence>
<evidence type="ECO:0000313" key="5">
    <source>
        <dbReference type="EMBL" id="CAA9375974.1"/>
    </source>
</evidence>
<gene>
    <name evidence="5" type="ORF">AVDCRST_MAG93-8817</name>
</gene>
<dbReference type="SMART" id="SM00345">
    <property type="entry name" value="HTH_GNTR"/>
    <property type="match status" value="1"/>
</dbReference>
<dbReference type="SUPFAM" id="SSF46785">
    <property type="entry name" value="Winged helix' DNA-binding domain"/>
    <property type="match status" value="1"/>
</dbReference>
<dbReference type="InterPro" id="IPR036388">
    <property type="entry name" value="WH-like_DNA-bd_sf"/>
</dbReference>
<keyword evidence="1" id="KW-0805">Transcription regulation</keyword>
<keyword evidence="2" id="KW-0238">DNA-binding</keyword>
<evidence type="ECO:0000256" key="2">
    <source>
        <dbReference type="ARBA" id="ARBA00023125"/>
    </source>
</evidence>
<keyword evidence="3" id="KW-0804">Transcription</keyword>
<dbReference type="CDD" id="cd07377">
    <property type="entry name" value="WHTH_GntR"/>
    <property type="match status" value="1"/>
</dbReference>
<dbReference type="GO" id="GO:0003677">
    <property type="term" value="F:DNA binding"/>
    <property type="evidence" value="ECO:0007669"/>
    <property type="project" value="UniProtKB-KW"/>
</dbReference>
<name>A0A6J4N8G5_9CHLR</name>
<dbReference type="PROSITE" id="PS50949">
    <property type="entry name" value="HTH_GNTR"/>
    <property type="match status" value="1"/>
</dbReference>
<dbReference type="PRINTS" id="PR00035">
    <property type="entry name" value="HTHGNTR"/>
</dbReference>
<proteinExistence type="predicted"/>
<dbReference type="Gene3D" id="1.10.10.10">
    <property type="entry name" value="Winged helix-like DNA-binding domain superfamily/Winged helix DNA-binding domain"/>
    <property type="match status" value="1"/>
</dbReference>
<accession>A0A6J4N8G5</accession>
<evidence type="ECO:0000256" key="1">
    <source>
        <dbReference type="ARBA" id="ARBA00023015"/>
    </source>
</evidence>
<protein>
    <submittedName>
        <fullName evidence="5">Transcriptional regulator, GntR family</fullName>
    </submittedName>
</protein>
<sequence>MSDPFQPLTGKTLRTSVTDTIRQAILGGNLLPGEQVNQAHIAEKLGISRGPVREALGQLEQEGLI</sequence>
<dbReference type="AlphaFoldDB" id="A0A6J4N8G5"/>
<feature type="domain" description="HTH gntR-type" evidence="4">
    <location>
        <begin position="11"/>
        <end position="65"/>
    </location>
</feature>